<protein>
    <recommendedName>
        <fullName evidence="1">Knr4/Smi1-like domain-containing protein</fullName>
    </recommendedName>
</protein>
<proteinExistence type="predicted"/>
<name>A0A2M7G1F0_9BACT</name>
<dbReference type="Proteomes" id="UP000231019">
    <property type="component" value="Unassembled WGS sequence"/>
</dbReference>
<dbReference type="Gene3D" id="3.40.1580.10">
    <property type="entry name" value="SMI1/KNR4-like"/>
    <property type="match status" value="1"/>
</dbReference>
<evidence type="ECO:0000313" key="2">
    <source>
        <dbReference type="EMBL" id="PIW15562.1"/>
    </source>
</evidence>
<dbReference type="EMBL" id="PFFQ01000050">
    <property type="protein sequence ID" value="PIW15562.1"/>
    <property type="molecule type" value="Genomic_DNA"/>
</dbReference>
<dbReference type="SMART" id="SM00860">
    <property type="entry name" value="SMI1_KNR4"/>
    <property type="match status" value="1"/>
</dbReference>
<dbReference type="SUPFAM" id="SSF160631">
    <property type="entry name" value="SMI1/KNR4-like"/>
    <property type="match status" value="1"/>
</dbReference>
<feature type="domain" description="Knr4/Smi1-like" evidence="1">
    <location>
        <begin position="14"/>
        <end position="149"/>
    </location>
</feature>
<comment type="caution">
    <text evidence="2">The sequence shown here is derived from an EMBL/GenBank/DDBJ whole genome shotgun (WGS) entry which is preliminary data.</text>
</comment>
<evidence type="ECO:0000313" key="3">
    <source>
        <dbReference type="Proteomes" id="UP000231019"/>
    </source>
</evidence>
<evidence type="ECO:0000259" key="1">
    <source>
        <dbReference type="SMART" id="SM00860"/>
    </source>
</evidence>
<organism evidence="2 3">
    <name type="scientific">bacterium (Candidatus Blackallbacteria) CG17_big_fil_post_rev_8_21_14_2_50_48_46</name>
    <dbReference type="NCBI Taxonomy" id="2014261"/>
    <lineage>
        <taxon>Bacteria</taxon>
        <taxon>Candidatus Blackallbacteria</taxon>
    </lineage>
</organism>
<reference evidence="2 3" key="1">
    <citation type="submission" date="2017-09" db="EMBL/GenBank/DDBJ databases">
        <title>Depth-based differentiation of microbial function through sediment-hosted aquifers and enrichment of novel symbionts in the deep terrestrial subsurface.</title>
        <authorList>
            <person name="Probst A.J."/>
            <person name="Ladd B."/>
            <person name="Jarett J.K."/>
            <person name="Geller-Mcgrath D.E."/>
            <person name="Sieber C.M."/>
            <person name="Emerson J.B."/>
            <person name="Anantharaman K."/>
            <person name="Thomas B.C."/>
            <person name="Malmstrom R."/>
            <person name="Stieglmeier M."/>
            <person name="Klingl A."/>
            <person name="Woyke T."/>
            <person name="Ryan C.M."/>
            <person name="Banfield J.F."/>
        </authorList>
    </citation>
    <scope>NUCLEOTIDE SEQUENCE [LARGE SCALE GENOMIC DNA]</scope>
    <source>
        <strain evidence="2">CG17_big_fil_post_rev_8_21_14_2_50_48_46</strain>
    </source>
</reference>
<dbReference type="InterPro" id="IPR018958">
    <property type="entry name" value="Knr4/Smi1-like_dom"/>
</dbReference>
<gene>
    <name evidence="2" type="ORF">COW36_16570</name>
</gene>
<sequence length="161" mass="18935">MFESKIELENTELPVTEAELTLFEEKHNIRFPDDYRQFLLSRTGSLVELWWFDSIDDEGYVFSAELMDLYSLTEIEELWDVHLEQCRSFQEDGGFPEPECFQCIGLAAGGDKLFMGLNKSYCGKIYLYYYELYPDFHLLANSFTEFIKMLKVPDPIADQEE</sequence>
<accession>A0A2M7G1F0</accession>
<dbReference type="Pfam" id="PF09346">
    <property type="entry name" value="SMI1_KNR4"/>
    <property type="match status" value="1"/>
</dbReference>
<dbReference type="InterPro" id="IPR037883">
    <property type="entry name" value="Knr4/Smi1-like_sf"/>
</dbReference>
<dbReference type="AlphaFoldDB" id="A0A2M7G1F0"/>